<dbReference type="eggNOG" id="KOG4338">
    <property type="taxonomic scope" value="Eukaryota"/>
</dbReference>
<dbReference type="GO" id="GO:0005319">
    <property type="term" value="F:lipid transporter activity"/>
    <property type="evidence" value="ECO:0007669"/>
    <property type="project" value="InterPro"/>
</dbReference>
<keyword evidence="3" id="KW-1015">Disulfide bond</keyword>
<evidence type="ECO:0000256" key="6">
    <source>
        <dbReference type="SAM" id="MobiDB-lite"/>
    </source>
</evidence>
<dbReference type="SUPFAM" id="SSF56968">
    <property type="entry name" value="Lipovitellin-phosvitin complex, beta-sheet shell regions"/>
    <property type="match status" value="2"/>
</dbReference>
<keyword evidence="1 7" id="KW-0732">Signal</keyword>
<feature type="domain" description="Vitellogenin" evidence="8">
    <location>
        <begin position="21"/>
        <end position="800"/>
    </location>
</feature>
<dbReference type="PROSITE" id="PS51211">
    <property type="entry name" value="VITELLOGENIN"/>
    <property type="match status" value="1"/>
</dbReference>
<organism>
    <name type="scientific">Pediculus humanus subsp. corporis</name>
    <name type="common">Body louse</name>
    <dbReference type="NCBI Taxonomy" id="121224"/>
    <lineage>
        <taxon>Eukaryota</taxon>
        <taxon>Metazoa</taxon>
        <taxon>Ecdysozoa</taxon>
        <taxon>Arthropoda</taxon>
        <taxon>Hexapoda</taxon>
        <taxon>Insecta</taxon>
        <taxon>Pterygota</taxon>
        <taxon>Neoptera</taxon>
        <taxon>Paraneoptera</taxon>
        <taxon>Psocodea</taxon>
        <taxon>Troctomorpha</taxon>
        <taxon>Phthiraptera</taxon>
        <taxon>Anoplura</taxon>
        <taxon>Pediculidae</taxon>
        <taxon>Pediculus</taxon>
    </lineage>
</organism>
<feature type="region of interest" description="Disordered" evidence="6">
    <location>
        <begin position="1677"/>
        <end position="1696"/>
    </location>
</feature>
<dbReference type="HOGENOM" id="CLU_002645_0_0_1"/>
<reference evidence="10" key="1">
    <citation type="submission" date="2007-04" db="EMBL/GenBank/DDBJ databases">
        <title>Annotation of Pediculus humanus corporis strain USDA.</title>
        <authorList>
            <person name="Kirkness E."/>
            <person name="Hannick L."/>
            <person name="Hass B."/>
            <person name="Bruggner R."/>
            <person name="Lawson D."/>
            <person name="Bidwell S."/>
            <person name="Joardar V."/>
            <person name="Caler E."/>
            <person name="Walenz B."/>
            <person name="Inman J."/>
            <person name="Schobel S."/>
            <person name="Galinsky K."/>
            <person name="Amedeo P."/>
            <person name="Strausberg R."/>
        </authorList>
    </citation>
    <scope>NUCLEOTIDE SEQUENCE</scope>
    <source>
        <strain evidence="10">USDA</strain>
    </source>
</reference>
<evidence type="ECO:0000256" key="1">
    <source>
        <dbReference type="ARBA" id="ARBA00022729"/>
    </source>
</evidence>
<dbReference type="Pfam" id="PF00094">
    <property type="entry name" value="VWD"/>
    <property type="match status" value="1"/>
</dbReference>
<dbReference type="PANTHER" id="PTHR23345:SF15">
    <property type="entry name" value="VITELLOGENIN 1-RELATED"/>
    <property type="match status" value="1"/>
</dbReference>
<dbReference type="Pfam" id="PF09172">
    <property type="entry name" value="Vit_open_b-sht"/>
    <property type="match status" value="1"/>
</dbReference>
<dbReference type="STRING" id="121224.E0VZ52"/>
<reference evidence="10" key="2">
    <citation type="submission" date="2007-04" db="EMBL/GenBank/DDBJ databases">
        <title>The genome of the human body louse.</title>
        <authorList>
            <consortium name="The Human Body Louse Genome Consortium"/>
            <person name="Kirkness E."/>
            <person name="Walenz B."/>
            <person name="Hass B."/>
            <person name="Bruggner R."/>
            <person name="Strausberg R."/>
        </authorList>
    </citation>
    <scope>NUCLEOTIDE SEQUENCE</scope>
    <source>
        <strain evidence="10">USDA</strain>
    </source>
</reference>
<dbReference type="PANTHER" id="PTHR23345">
    <property type="entry name" value="VITELLOGENIN-RELATED"/>
    <property type="match status" value="1"/>
</dbReference>
<evidence type="ECO:0000313" key="10">
    <source>
        <dbReference type="EMBL" id="EEB18658.1"/>
    </source>
</evidence>
<protein>
    <submittedName>
        <fullName evidence="10">Vitellogenin-1, putative</fullName>
    </submittedName>
</protein>
<dbReference type="Gene3D" id="2.20.80.10">
    <property type="entry name" value="Lipovitellin-phosvitin complex, chain A, domain 4"/>
    <property type="match status" value="1"/>
</dbReference>
<reference evidence="11" key="3">
    <citation type="submission" date="2020-05" db="UniProtKB">
        <authorList>
            <consortium name="EnsemblMetazoa"/>
        </authorList>
    </citation>
    <scope>IDENTIFICATION</scope>
    <source>
        <strain evidence="11">USDA</strain>
    </source>
</reference>
<keyword evidence="12" id="KW-1185">Reference proteome</keyword>
<dbReference type="InterPro" id="IPR011030">
    <property type="entry name" value="Lipovitellin_superhlx_dom"/>
</dbReference>
<dbReference type="GeneID" id="8234985"/>
<evidence type="ECO:0000313" key="11">
    <source>
        <dbReference type="EnsemblMetazoa" id="PHUM524850-PA"/>
    </source>
</evidence>
<keyword evidence="4" id="KW-0325">Glycoprotein</keyword>
<dbReference type="PROSITE" id="PS51233">
    <property type="entry name" value="VWFD"/>
    <property type="match status" value="1"/>
</dbReference>
<dbReference type="Proteomes" id="UP000009046">
    <property type="component" value="Unassembled WGS sequence"/>
</dbReference>
<dbReference type="InterPro" id="IPR050733">
    <property type="entry name" value="Vitellogenin/Apolipophorin"/>
</dbReference>
<evidence type="ECO:0000256" key="3">
    <source>
        <dbReference type="ARBA" id="ARBA00023157"/>
    </source>
</evidence>
<dbReference type="EMBL" id="AAZO01006371">
    <property type="status" value="NOT_ANNOTATED_CDS"/>
    <property type="molecule type" value="Genomic_DNA"/>
</dbReference>
<dbReference type="InParanoid" id="E0VZ52"/>
<dbReference type="InterPro" id="IPR015819">
    <property type="entry name" value="Lipid_transp_b-sht_shell"/>
</dbReference>
<name>E0VZ52_PEDHC</name>
<dbReference type="Pfam" id="PF01347">
    <property type="entry name" value="Vitellogenin_N"/>
    <property type="match status" value="1"/>
</dbReference>
<evidence type="ECO:0000313" key="12">
    <source>
        <dbReference type="Proteomes" id="UP000009046"/>
    </source>
</evidence>
<dbReference type="SMART" id="SM01169">
    <property type="entry name" value="DUF1943"/>
    <property type="match status" value="1"/>
</dbReference>
<dbReference type="Gene3D" id="1.25.10.20">
    <property type="entry name" value="Vitellinogen, superhelical"/>
    <property type="match status" value="1"/>
</dbReference>
<dbReference type="RefSeq" id="XP_002431396.1">
    <property type="nucleotide sequence ID" value="XM_002431351.1"/>
</dbReference>
<feature type="chain" id="PRO_5011412766" evidence="7">
    <location>
        <begin position="18"/>
        <end position="1783"/>
    </location>
</feature>
<dbReference type="InterPro" id="IPR001747">
    <property type="entry name" value="Vitellogenin_N"/>
</dbReference>
<keyword evidence="2" id="KW-0758">Storage protein</keyword>
<dbReference type="EMBL" id="DS235849">
    <property type="protein sequence ID" value="EEB18658.1"/>
    <property type="molecule type" value="Genomic_DNA"/>
</dbReference>
<comment type="caution">
    <text evidence="5">Lacks conserved residue(s) required for the propagation of feature annotation.</text>
</comment>
<gene>
    <name evidence="11" type="primary">8234985</name>
    <name evidence="10" type="ORF">Phum_PHUM524850</name>
</gene>
<evidence type="ECO:0000256" key="7">
    <source>
        <dbReference type="SAM" id="SignalP"/>
    </source>
</evidence>
<dbReference type="VEuPathDB" id="VectorBase:PHUM524850"/>
<evidence type="ECO:0000259" key="9">
    <source>
        <dbReference type="PROSITE" id="PS51233"/>
    </source>
</evidence>
<dbReference type="SMART" id="SM00216">
    <property type="entry name" value="VWD"/>
    <property type="match status" value="1"/>
</dbReference>
<feature type="domain" description="VWFD" evidence="9">
    <location>
        <begin position="1455"/>
        <end position="1648"/>
    </location>
</feature>
<evidence type="ECO:0000256" key="5">
    <source>
        <dbReference type="PROSITE-ProRule" id="PRU00557"/>
    </source>
</evidence>
<evidence type="ECO:0000256" key="4">
    <source>
        <dbReference type="ARBA" id="ARBA00023180"/>
    </source>
</evidence>
<dbReference type="SMART" id="SM00638">
    <property type="entry name" value="LPD_N"/>
    <property type="match status" value="1"/>
</dbReference>
<dbReference type="FunFam" id="1.25.10.20:FF:000003">
    <property type="entry name" value="Vitellogenin C"/>
    <property type="match status" value="1"/>
</dbReference>
<dbReference type="SUPFAM" id="SSF48431">
    <property type="entry name" value="Lipovitellin-phosvitin complex, superhelical domain"/>
    <property type="match status" value="1"/>
</dbReference>
<dbReference type="Gene3D" id="2.30.230.10">
    <property type="entry name" value="Lipovitellin, beta-sheet shell regions, chain A"/>
    <property type="match status" value="1"/>
</dbReference>
<dbReference type="CTD" id="8234985"/>
<feature type="signal peptide" evidence="7">
    <location>
        <begin position="1"/>
        <end position="17"/>
    </location>
</feature>
<sequence length="1783" mass="200108">MWTPFALFVILAAVASADYGFKPGKEYHYEVTSTTLTSLHQVADRYAGVSMRNKLTLTPVKEDEYLGTFTQSEVTEVHTTLPGGVDHSVPLENAKYSPISLPREPFVVKTKDGIVDELVVSKDLPVWHVNVIRSIVSQFQIDTQGRRLIPSKLNSVPHGDETTAVYKVMEDTVEGECETLYDVTPLPKYVVLTTPSLAPTYHVGDKEDLIDIVKTANFSNCEQRPGYHFGLTGLTDWKPTTNKLGNFLSRSSVTRVVLSGNLKTYTVHSSVTTSKVIVSPEVYNNQKGEVISRVNVTLVSVGTGTSTGSGPANPQTLKKLVYDFNGPFSTDAQVREKWDQRQEQTLVKPTGYTEGGFTEQVRNTRHIDEKTLVLSNEGWYQTKPKMNQAPETPFLPYFVGYMGHSIQHSKDINVNQVVRKMAEQIGQTLQDQTHLTKDNTLERFTILTEVVRTMNAKQLEQSVQELYTPAEEHPKEVAGTPRNAWMVFRDVLAQAGTGPALTTIVSLITSKKLKGEEAAQVVSTLADTARYPTTEYLNTFFELVKHPEVVSQPILRTTSVYTFTKLVRYALVNPKTVHNRYPVHTFGYLTRLDDTTVTDTYVPYLAQQLEQAVKEGDSTKVQTYVVGLGNVAHPKILQVFEPYLEGKQPMSDFQRTLVVTSLGKLAEVHPKVARTVLYKVYTNTGEVHQVRVAAVYNLMKTVPPVSMLQRMAQFTHEDPSTQVRSAVKSAIESAALLKTKTNFQLRKNAQAAVNMLVPQVYGVQYSRLNLTDYLVQGLHLGYTQTLQYVGSKDSLIPSSVFYKVLGNVNTYKTTLLKVSSMVSSVQAVTEFLQNSFTLEEQEPTPEGHGDAYTVEKITKLLNVEQLVKEQVEGNFNYRVGNLHRFFVYDNHTIETLTQTLNKYTQKTGQGLAYNTQKFFTNYEITLALPTTTGVPLVYTLSTPVYIGIKGKVQTDVPELRQTQKGYQVPKTLGVTTNVEVTVSTNTHGQISFIVPCEHKRFVSGYKKVVHVNVPLKGSVTVDLPKRNVKVEVKPVEKRGDYKLFHYSTVPYTAVQNILDLKPVSESPSFTVLNTKPLTVKTNTFGVKTLGTVFRTEIKTGKRNVDFKKLIHEVVQRHTLVSGVVFPTAEATIDNTNVDVYYDSKLSTVQSLVLSATYRQVTPTEIKHETDTGKVFVPTSDVQTRIKQFYEKVTTGVKGARAQVCDFVLNVNAQTPVELVGTFALARSPVDAPVNLIGYFYKTAGNDHYEICYDSTFKSTYSPIYDLEHAIQSESKSDLNVHVKFGNKCDTGAKVVLTGKLERTPERQQYVQTLPQVQTCKTEVQQGNKYTANCRNATLQAGLFDKYTFNIKYEGVPEELKNYTYRVVNIYTHLAYPYLTEGMPTQAAQQSKEVEFDVNFTPDLKNVNLYLSTPVGVSTFHSVPVGEYTRTLLVSHPVFNYVERYQWSAFQQQYKAYCTIDKAQTKTFDNQTYNTHLGNAWHVMSVSVPKTNREGKHESVRDFSVLVREVENNQKEVQFTFNYAKGPVVNVLPQPQGKAHGTFTVNGQTVQVDEQGYYEYRNPAGKLVFQVYVLPTGELQFVSTKYGFNFLYDAQRVQLALSQSYRNRVGGLCGVYNGEHYGYVTPQGYILNSPEEFVATWAVTTEGHVAELKKKAQEHSVYKKTVLYTNVVSTPDSRYHEYGDSQEESGETTDGHNTKCTTKRIMVIERDGKHCFSVHPQTACKPGCQVEKTKTMNAEFICVNKTQTSSHWAQMVARGAQPNFKNKANAQKMQFEGPEVCTDA</sequence>
<dbReference type="OrthoDB" id="160294at2759"/>
<proteinExistence type="predicted"/>
<evidence type="ECO:0000259" key="8">
    <source>
        <dbReference type="PROSITE" id="PS51211"/>
    </source>
</evidence>
<dbReference type="GO" id="GO:0045735">
    <property type="term" value="F:nutrient reservoir activity"/>
    <property type="evidence" value="ECO:0007669"/>
    <property type="project" value="UniProtKB-KW"/>
</dbReference>
<accession>E0VZ52</accession>
<dbReference type="InterPro" id="IPR001846">
    <property type="entry name" value="VWF_type-D"/>
</dbReference>
<dbReference type="OMA" id="ECWHAVM"/>
<dbReference type="InterPro" id="IPR015255">
    <property type="entry name" value="Vitellinogen_open_b-sht"/>
</dbReference>
<dbReference type="KEGG" id="phu:Phum_PHUM524850"/>
<evidence type="ECO:0000256" key="2">
    <source>
        <dbReference type="ARBA" id="ARBA00022761"/>
    </source>
</evidence>
<dbReference type="InterPro" id="IPR015816">
    <property type="entry name" value="Vitellinogen_b-sht_N"/>
</dbReference>
<dbReference type="EnsemblMetazoa" id="PHUM524850-RA">
    <property type="protein sequence ID" value="PHUM524850-PA"/>
    <property type="gene ID" value="PHUM524850"/>
</dbReference>